<sequence>MSAPAQPVPTSALAALDATLQQLRDDGWVVLQRNALERALRARLLSVEQAAEQRLLFAERQLCLLERRLVDARQAAARAAQNTPQQETSAHADHRSNEWEAQWMEQRAARSALERELADSRAAVTALQEQVERLQQQVADSVRQLSRARESNARTESELRGQVEALEKENENLVQRSVEERSQLRQLREDRRQLEQQFADEAQRAERQTTALRDLQQQCEQGRQALEHAEQERDALRKRCAQLETDAASNARAPSALPVADAEVGAKRRRRSMFASPAQRVAVEVEPLRGHASPAHATVRRRLIRTPGETPLASADGKSVAAAPSPLPPEAAERRAERAAHHADFLQRILAEWEAQAPLLEHQRRRFQFAISQFDRLSVALRERELECEQLRRQMVAAEHHHHDLQRSLERATLQKAKADERIEYLSQVVATFEKAGALPPPEQAALSAQQLQHVEQEIARIRDQRQQFEEMMETVVRQRDLYRELLMKRMRGEDASGQAEGVSG</sequence>
<evidence type="ECO:0008006" key="5">
    <source>
        <dbReference type="Google" id="ProtNLM"/>
    </source>
</evidence>
<evidence type="ECO:0000256" key="2">
    <source>
        <dbReference type="SAM" id="MobiDB-lite"/>
    </source>
</evidence>
<protein>
    <recommendedName>
        <fullName evidence="5">Centrosomal protein of 162 kDa</fullName>
    </recommendedName>
</protein>
<keyword evidence="1" id="KW-0175">Coiled coil</keyword>
<feature type="region of interest" description="Disordered" evidence="2">
    <location>
        <begin position="76"/>
        <end position="95"/>
    </location>
</feature>
<dbReference type="EMBL" id="JANCYW010000016">
    <property type="protein sequence ID" value="KAK4538166.1"/>
    <property type="molecule type" value="Genomic_DNA"/>
</dbReference>
<reference evidence="3 4" key="1">
    <citation type="submission" date="2022-07" db="EMBL/GenBank/DDBJ databases">
        <title>Genome-wide signatures of adaptation to extreme environments.</title>
        <authorList>
            <person name="Cho C.H."/>
            <person name="Yoon H.S."/>
        </authorList>
    </citation>
    <scope>NUCLEOTIDE SEQUENCE [LARGE SCALE GENOMIC DNA]</scope>
    <source>
        <strain evidence="3 4">DBV 063 E5</strain>
    </source>
</reference>
<organism evidence="3 4">
    <name type="scientific">Cyanidium caldarium</name>
    <name type="common">Red alga</name>
    <dbReference type="NCBI Taxonomy" id="2771"/>
    <lineage>
        <taxon>Eukaryota</taxon>
        <taxon>Rhodophyta</taxon>
        <taxon>Bangiophyceae</taxon>
        <taxon>Cyanidiales</taxon>
        <taxon>Cyanidiaceae</taxon>
        <taxon>Cyanidium</taxon>
    </lineage>
</organism>
<feature type="region of interest" description="Disordered" evidence="2">
    <location>
        <begin position="309"/>
        <end position="332"/>
    </location>
</feature>
<evidence type="ECO:0000256" key="1">
    <source>
        <dbReference type="SAM" id="Coils"/>
    </source>
</evidence>
<evidence type="ECO:0000313" key="4">
    <source>
        <dbReference type="Proteomes" id="UP001301350"/>
    </source>
</evidence>
<feature type="coiled-coil region" evidence="1">
    <location>
        <begin position="110"/>
        <end position="246"/>
    </location>
</feature>
<dbReference type="Proteomes" id="UP001301350">
    <property type="component" value="Unassembled WGS sequence"/>
</dbReference>
<gene>
    <name evidence="3" type="ORF">CDCA_CDCA16G4191</name>
</gene>
<proteinExistence type="predicted"/>
<evidence type="ECO:0000313" key="3">
    <source>
        <dbReference type="EMBL" id="KAK4538166.1"/>
    </source>
</evidence>
<comment type="caution">
    <text evidence="3">The sequence shown here is derived from an EMBL/GenBank/DDBJ whole genome shotgun (WGS) entry which is preliminary data.</text>
</comment>
<feature type="coiled-coil region" evidence="1">
    <location>
        <begin position="374"/>
        <end position="479"/>
    </location>
</feature>
<accession>A0AAV9J1L8</accession>
<keyword evidence="4" id="KW-1185">Reference proteome</keyword>
<dbReference type="AlphaFoldDB" id="A0AAV9J1L8"/>
<name>A0AAV9J1L8_CYACA</name>